<keyword evidence="1" id="KW-1133">Transmembrane helix</keyword>
<proteinExistence type="predicted"/>
<sequence>MNPSDTSRPLPRADSVRPFTVGAYGFVLLGVGHLALSAASALSESPRQREADLAMREPAFTLLGLERTVLDLFNGFSIAMALFIIATGLLLLTAIRHAPTLIQHRTAFGRLALTVSLAALAVSVPLLPPPPIVILTITSCAFALSLRRAAPAARPRPCGTAAAWRH</sequence>
<feature type="transmembrane region" description="Helical" evidence="1">
    <location>
        <begin position="107"/>
        <end position="126"/>
    </location>
</feature>
<keyword evidence="3" id="KW-1185">Reference proteome</keyword>
<name>A0ABW0AN47_9ACTN</name>
<evidence type="ECO:0000256" key="1">
    <source>
        <dbReference type="SAM" id="Phobius"/>
    </source>
</evidence>
<dbReference type="Proteomes" id="UP001596160">
    <property type="component" value="Unassembled WGS sequence"/>
</dbReference>
<evidence type="ECO:0008006" key="4">
    <source>
        <dbReference type="Google" id="ProtNLM"/>
    </source>
</evidence>
<dbReference type="EMBL" id="JBHSKP010000019">
    <property type="protein sequence ID" value="MFC5154987.1"/>
    <property type="molecule type" value="Genomic_DNA"/>
</dbReference>
<feature type="transmembrane region" description="Helical" evidence="1">
    <location>
        <begin position="72"/>
        <end position="95"/>
    </location>
</feature>
<feature type="transmembrane region" description="Helical" evidence="1">
    <location>
        <begin position="21"/>
        <end position="42"/>
    </location>
</feature>
<gene>
    <name evidence="2" type="ORF">ACFPRH_24945</name>
</gene>
<dbReference type="NCBIfam" id="NF047765">
    <property type="entry name" value="LIC_13387_fam"/>
    <property type="match status" value="1"/>
</dbReference>
<dbReference type="InterPro" id="IPR058068">
    <property type="entry name" value="LIC_13387-like"/>
</dbReference>
<dbReference type="RefSeq" id="WP_344474680.1">
    <property type="nucleotide sequence ID" value="NZ_BAAASB010000004.1"/>
</dbReference>
<keyword evidence="1" id="KW-0472">Membrane</keyword>
<accession>A0ABW0AN47</accession>
<feature type="transmembrane region" description="Helical" evidence="1">
    <location>
        <begin position="132"/>
        <end position="150"/>
    </location>
</feature>
<reference evidence="3" key="1">
    <citation type="journal article" date="2019" name="Int. J. Syst. Evol. Microbiol.">
        <title>The Global Catalogue of Microorganisms (GCM) 10K type strain sequencing project: providing services to taxonomists for standard genome sequencing and annotation.</title>
        <authorList>
            <consortium name="The Broad Institute Genomics Platform"/>
            <consortium name="The Broad Institute Genome Sequencing Center for Infectious Disease"/>
            <person name="Wu L."/>
            <person name="Ma J."/>
        </authorList>
    </citation>
    <scope>NUCLEOTIDE SEQUENCE [LARGE SCALE GENOMIC DNA]</scope>
    <source>
        <strain evidence="3">PCU 266</strain>
    </source>
</reference>
<organism evidence="2 3">
    <name type="scientific">Streptomyces amakusaensis</name>
    <dbReference type="NCBI Taxonomy" id="67271"/>
    <lineage>
        <taxon>Bacteria</taxon>
        <taxon>Bacillati</taxon>
        <taxon>Actinomycetota</taxon>
        <taxon>Actinomycetes</taxon>
        <taxon>Kitasatosporales</taxon>
        <taxon>Streptomycetaceae</taxon>
        <taxon>Streptomyces</taxon>
    </lineage>
</organism>
<comment type="caution">
    <text evidence="2">The sequence shown here is derived from an EMBL/GenBank/DDBJ whole genome shotgun (WGS) entry which is preliminary data.</text>
</comment>
<evidence type="ECO:0000313" key="2">
    <source>
        <dbReference type="EMBL" id="MFC5154987.1"/>
    </source>
</evidence>
<evidence type="ECO:0000313" key="3">
    <source>
        <dbReference type="Proteomes" id="UP001596160"/>
    </source>
</evidence>
<keyword evidence="1" id="KW-0812">Transmembrane</keyword>
<protein>
    <recommendedName>
        <fullName evidence="4">Integral membrane protein</fullName>
    </recommendedName>
</protein>